<gene>
    <name evidence="8" type="ORF">Tsubulata_024215</name>
</gene>
<comment type="similarity">
    <text evidence="1 5">Belongs to the TUBGCP family.</text>
</comment>
<evidence type="ECO:0000259" key="6">
    <source>
        <dbReference type="Pfam" id="PF04130"/>
    </source>
</evidence>
<evidence type="ECO:0000313" key="8">
    <source>
        <dbReference type="EMBL" id="KAJ4844658.1"/>
    </source>
</evidence>
<dbReference type="PANTHER" id="PTHR19302:SF33">
    <property type="entry name" value="GAMMA-TUBULIN COMPLEX COMPONENT 5"/>
    <property type="match status" value="1"/>
</dbReference>
<dbReference type="GO" id="GO:0005874">
    <property type="term" value="C:microtubule"/>
    <property type="evidence" value="ECO:0007669"/>
    <property type="project" value="UniProtKB-KW"/>
</dbReference>
<dbReference type="Pfam" id="PF17681">
    <property type="entry name" value="GCP_N_terminal"/>
    <property type="match status" value="1"/>
</dbReference>
<evidence type="ECO:0000313" key="9">
    <source>
        <dbReference type="Proteomes" id="UP001141552"/>
    </source>
</evidence>
<dbReference type="InterPro" id="IPR042241">
    <property type="entry name" value="GCP_C_sf"/>
</dbReference>
<reference evidence="8" key="2">
    <citation type="journal article" date="2023" name="Plants (Basel)">
        <title>Annotation of the Turnera subulata (Passifloraceae) Draft Genome Reveals the S-Locus Evolved after the Divergence of Turneroideae from Passifloroideae in a Stepwise Manner.</title>
        <authorList>
            <person name="Henning P.M."/>
            <person name="Roalson E.H."/>
            <person name="Mir W."/>
            <person name="McCubbin A.G."/>
            <person name="Shore J.S."/>
        </authorList>
    </citation>
    <scope>NUCLEOTIDE SEQUENCE</scope>
    <source>
        <strain evidence="8">F60SS</strain>
    </source>
</reference>
<comment type="subcellular location">
    <subcellularLocation>
        <location evidence="5">Cytoplasm</location>
        <location evidence="5">Cytoskeleton</location>
        <location evidence="5">Microtubule organizing center</location>
    </subcellularLocation>
</comment>
<evidence type="ECO:0000256" key="2">
    <source>
        <dbReference type="ARBA" id="ARBA00022490"/>
    </source>
</evidence>
<dbReference type="InterPro" id="IPR007259">
    <property type="entry name" value="GCP"/>
</dbReference>
<organism evidence="8 9">
    <name type="scientific">Turnera subulata</name>
    <dbReference type="NCBI Taxonomy" id="218843"/>
    <lineage>
        <taxon>Eukaryota</taxon>
        <taxon>Viridiplantae</taxon>
        <taxon>Streptophyta</taxon>
        <taxon>Embryophyta</taxon>
        <taxon>Tracheophyta</taxon>
        <taxon>Spermatophyta</taxon>
        <taxon>Magnoliopsida</taxon>
        <taxon>eudicotyledons</taxon>
        <taxon>Gunneridae</taxon>
        <taxon>Pentapetalae</taxon>
        <taxon>rosids</taxon>
        <taxon>fabids</taxon>
        <taxon>Malpighiales</taxon>
        <taxon>Passifloraceae</taxon>
        <taxon>Turnera</taxon>
    </lineage>
</organism>
<dbReference type="EMBL" id="JAKUCV010001901">
    <property type="protein sequence ID" value="KAJ4844658.1"/>
    <property type="molecule type" value="Genomic_DNA"/>
</dbReference>
<dbReference type="GO" id="GO:0031122">
    <property type="term" value="P:cytoplasmic microtubule organization"/>
    <property type="evidence" value="ECO:0007669"/>
    <property type="project" value="TreeGrafter"/>
</dbReference>
<dbReference type="Gene3D" id="1.20.120.1900">
    <property type="entry name" value="Gamma-tubulin complex, C-terminal domain"/>
    <property type="match status" value="1"/>
</dbReference>
<feature type="domain" description="Gamma tubulin complex component C-terminal" evidence="6">
    <location>
        <begin position="649"/>
        <end position="965"/>
    </location>
</feature>
<evidence type="ECO:0000259" key="7">
    <source>
        <dbReference type="Pfam" id="PF17681"/>
    </source>
</evidence>
<dbReference type="GO" id="GO:0043015">
    <property type="term" value="F:gamma-tubulin binding"/>
    <property type="evidence" value="ECO:0007669"/>
    <property type="project" value="InterPro"/>
</dbReference>
<accession>A0A9Q0G7L4</accession>
<evidence type="ECO:0000256" key="4">
    <source>
        <dbReference type="ARBA" id="ARBA00023212"/>
    </source>
</evidence>
<protein>
    <recommendedName>
        <fullName evidence="5">Gamma-tubulin complex component</fullName>
    </recommendedName>
</protein>
<dbReference type="InterPro" id="IPR040457">
    <property type="entry name" value="GCP_C"/>
</dbReference>
<comment type="caution">
    <text evidence="8">The sequence shown here is derived from an EMBL/GenBank/DDBJ whole genome shotgun (WGS) entry which is preliminary data.</text>
</comment>
<dbReference type="Pfam" id="PF04130">
    <property type="entry name" value="GCP_C_terminal"/>
    <property type="match status" value="1"/>
</dbReference>
<dbReference type="PANTHER" id="PTHR19302">
    <property type="entry name" value="GAMMA TUBULIN COMPLEX PROTEIN"/>
    <property type="match status" value="1"/>
</dbReference>
<dbReference type="GO" id="GO:0000278">
    <property type="term" value="P:mitotic cell cycle"/>
    <property type="evidence" value="ECO:0007669"/>
    <property type="project" value="TreeGrafter"/>
</dbReference>
<keyword evidence="9" id="KW-1185">Reference proteome</keyword>
<dbReference type="GO" id="GO:0051011">
    <property type="term" value="F:microtubule minus-end binding"/>
    <property type="evidence" value="ECO:0007669"/>
    <property type="project" value="TreeGrafter"/>
</dbReference>
<dbReference type="Proteomes" id="UP001141552">
    <property type="component" value="Unassembled WGS sequence"/>
</dbReference>
<evidence type="ECO:0000256" key="3">
    <source>
        <dbReference type="ARBA" id="ARBA00022701"/>
    </source>
</evidence>
<dbReference type="GO" id="GO:0051321">
    <property type="term" value="P:meiotic cell cycle"/>
    <property type="evidence" value="ECO:0007669"/>
    <property type="project" value="TreeGrafter"/>
</dbReference>
<feature type="domain" description="Gamma tubulin complex component protein N-terminal" evidence="7">
    <location>
        <begin position="27"/>
        <end position="343"/>
    </location>
</feature>
<keyword evidence="2 5" id="KW-0963">Cytoplasm</keyword>
<dbReference type="GO" id="GO:0051225">
    <property type="term" value="P:spindle assembly"/>
    <property type="evidence" value="ECO:0007669"/>
    <property type="project" value="TreeGrafter"/>
</dbReference>
<name>A0A9Q0G7L4_9ROSI</name>
<evidence type="ECO:0000256" key="1">
    <source>
        <dbReference type="ARBA" id="ARBA00010337"/>
    </source>
</evidence>
<keyword evidence="4 5" id="KW-0206">Cytoskeleton</keyword>
<sequence>MPAAHETEKTPAPPPPPMKTTEAEVVRGVVQMMQGLSTPLFPWDHRRRCYSVSGTGIYLSHLSRTCLHNLLTRFTYAATCLQLVQSRVAAVQKMHRTPTLRAFASLASHWLQRLRDISLKEEMQMLDSNSGVTHTYTLLGLSASLSSLCSGAEHLWQIVHGAIPSVYFDPNSSFPAAEMAVHVLDYLYKKLDQVCLVQGGEEGAYVMVLHLFVGSLLPYIQCLDSWLFEGTLDDPFEEMFFYGDKAISVDKAEFWDKGYQLRQLQRCKLDTEHPAVNSSFPLKNNKKEPHGRDSLYLSDSMRREELNDCELQVCPLFFKEIAKLILSAGKSLQLIRHVPVSSSVASSKISDADNGYSGYPNNNRDLDSGQYIGHRFAGFTLSESFCVSVASLVGLEDYISRYLDEQCAPKISPSFLSDIIIREEVEDSRGESLPKLTCSERIGTLSMRKGIKLESQPQEDINFSQLDEECTVTAAVEKLTLQGSFCVENPVITVCQPLLDKDSNSRKTLNLSRNFCLPPLNDEALREAVFGEESRSCSAVKGTNYAFGFQFDKSEYLRSQADIKLLEALFPFPTILPYLEDNTCMSELLPFQKNGTLISRVLKWIQNVEPRSTPLPVVIMQDCLKVFISKQVDHVGRLILSKLMNDWRLMDELAVLRAIYLLGSGDLLQHFLTVIFSKLYERETWDDDFELNTILQESIRNSADGMLLSAPDSLVVSIAKNHGGDRDEPPRTTTIASTSRKGRLHSLVEDGFDSLVFTYKVSWPLELIAHSEAIKKYNQVMRFLLKVKHAKFVLDKARRWMWKGRGKVTNTLKRHWLVEQKLLHFVDAFHQYVMDRVYHSAWHELCEGMAAAGSLDEVIEVHNAYLLSIQRQCFVVPDKLGALIATRINSVLGLAVDFYSTQQTLNSGGATSAMKARCEMEVDRIEKQFDYCIGFLLRVLSLKLNVGHFPHLADLVTRINYNYFYMSESGNLMTASGAETATSRVGKAFGALKLTK</sequence>
<comment type="function">
    <text evidence="5">Component of the gamma-tubulin ring complex (gTuRC) which mediates microtubule nucleation.</text>
</comment>
<reference evidence="8" key="1">
    <citation type="submission" date="2022-02" db="EMBL/GenBank/DDBJ databases">
        <authorList>
            <person name="Henning P.M."/>
            <person name="McCubbin A.G."/>
            <person name="Shore J.S."/>
        </authorList>
    </citation>
    <scope>NUCLEOTIDE SEQUENCE</scope>
    <source>
        <strain evidence="8">F60SS</strain>
        <tissue evidence="8">Leaves</tissue>
    </source>
</reference>
<dbReference type="OrthoDB" id="66546at2759"/>
<proteinExistence type="inferred from homology"/>
<dbReference type="GO" id="GO:0007020">
    <property type="term" value="P:microtubule nucleation"/>
    <property type="evidence" value="ECO:0007669"/>
    <property type="project" value="InterPro"/>
</dbReference>
<evidence type="ECO:0000256" key="5">
    <source>
        <dbReference type="RuleBase" id="RU363050"/>
    </source>
</evidence>
<dbReference type="GO" id="GO:0000922">
    <property type="term" value="C:spindle pole"/>
    <property type="evidence" value="ECO:0007669"/>
    <property type="project" value="InterPro"/>
</dbReference>
<dbReference type="GO" id="GO:0000930">
    <property type="term" value="C:gamma-tubulin complex"/>
    <property type="evidence" value="ECO:0007669"/>
    <property type="project" value="TreeGrafter"/>
</dbReference>
<dbReference type="InterPro" id="IPR041470">
    <property type="entry name" value="GCP_N"/>
</dbReference>
<keyword evidence="3 5" id="KW-0493">Microtubule</keyword>
<dbReference type="AlphaFoldDB" id="A0A9Q0G7L4"/>